<keyword evidence="1" id="KW-0472">Membrane</keyword>
<evidence type="ECO:0000313" key="5">
    <source>
        <dbReference type="Proteomes" id="UP000182045"/>
    </source>
</evidence>
<keyword evidence="1" id="KW-0812">Transmembrane</keyword>
<keyword evidence="1" id="KW-1133">Transmembrane helix</keyword>
<feature type="transmembrane region" description="Helical" evidence="1">
    <location>
        <begin position="21"/>
        <end position="40"/>
    </location>
</feature>
<accession>A0A0P7WCK6</accession>
<dbReference type="Proteomes" id="UP000050413">
    <property type="component" value="Unassembled WGS sequence"/>
</dbReference>
<evidence type="ECO:0000256" key="1">
    <source>
        <dbReference type="SAM" id="Phobius"/>
    </source>
</evidence>
<keyword evidence="5" id="KW-1185">Reference proteome</keyword>
<reference evidence="3 4" key="1">
    <citation type="submission" date="2015-09" db="EMBL/GenBank/DDBJ databases">
        <title>Identification and resolution of microdiversity through metagenomic sequencing of parallel consortia.</title>
        <authorList>
            <person name="Nelson W.C."/>
            <person name="Romine M.F."/>
            <person name="Lindemann S.R."/>
        </authorList>
    </citation>
    <scope>NUCLEOTIDE SEQUENCE [LARGE SCALE GENOMIC DNA]</scope>
    <source>
        <strain evidence="3">HL-91</strain>
    </source>
</reference>
<evidence type="ECO:0000313" key="2">
    <source>
        <dbReference type="EMBL" id="CUX82381.1"/>
    </source>
</evidence>
<dbReference type="Proteomes" id="UP000182045">
    <property type="component" value="Unassembled WGS sequence"/>
</dbReference>
<organism evidence="3 4">
    <name type="scientific">Roseibaca calidilacus</name>
    <dbReference type="NCBI Taxonomy" id="1666912"/>
    <lineage>
        <taxon>Bacteria</taxon>
        <taxon>Pseudomonadati</taxon>
        <taxon>Pseudomonadota</taxon>
        <taxon>Alphaproteobacteria</taxon>
        <taxon>Rhodobacterales</taxon>
        <taxon>Paracoccaceae</taxon>
        <taxon>Roseinatronobacter</taxon>
    </lineage>
</organism>
<reference evidence="2 5" key="2">
    <citation type="submission" date="2016-01" db="EMBL/GenBank/DDBJ databases">
        <authorList>
            <person name="Varghese N."/>
        </authorList>
    </citation>
    <scope>NUCLEOTIDE SEQUENCE [LARGE SCALE GENOMIC DNA]</scope>
    <source>
        <strain evidence="2 5">HL-91</strain>
    </source>
</reference>
<gene>
    <name evidence="2" type="ORF">Ga0058931_2341</name>
    <name evidence="3" type="ORF">HLUCCA05_01750</name>
</gene>
<sequence>MAYLDSEFYNLRLLWSRIADRVVVAGLVALAMGVASYIAIQLGHGPIVITP</sequence>
<dbReference type="AlphaFoldDB" id="A0A0P7WCK6"/>
<proteinExistence type="predicted"/>
<name>A0A0P7WCK6_9RHOB</name>
<evidence type="ECO:0000313" key="3">
    <source>
        <dbReference type="EMBL" id="KPP91867.1"/>
    </source>
</evidence>
<dbReference type="STRING" id="1666912.Ga0058931_2341"/>
<dbReference type="EMBL" id="FBYC01000004">
    <property type="protein sequence ID" value="CUX82381.1"/>
    <property type="molecule type" value="Genomic_DNA"/>
</dbReference>
<protein>
    <submittedName>
        <fullName evidence="3">Uncharacterized protein</fullName>
    </submittedName>
</protein>
<comment type="caution">
    <text evidence="3">The sequence shown here is derived from an EMBL/GenBank/DDBJ whole genome shotgun (WGS) entry which is preliminary data.</text>
</comment>
<dbReference type="RefSeq" id="WP_176699389.1">
    <property type="nucleotide sequence ID" value="NZ_FBYC01000004.1"/>
</dbReference>
<dbReference type="EMBL" id="LJSG01000013">
    <property type="protein sequence ID" value="KPP91867.1"/>
    <property type="molecule type" value="Genomic_DNA"/>
</dbReference>
<evidence type="ECO:0000313" key="4">
    <source>
        <dbReference type="Proteomes" id="UP000050413"/>
    </source>
</evidence>